<evidence type="ECO:0000256" key="2">
    <source>
        <dbReference type="ARBA" id="ARBA00022840"/>
    </source>
</evidence>
<keyword evidence="2" id="KW-0067">ATP-binding</keyword>
<dbReference type="Proteomes" id="UP000478892">
    <property type="component" value="Unassembled WGS sequence"/>
</dbReference>
<dbReference type="SUPFAM" id="SSF52540">
    <property type="entry name" value="P-loop containing nucleoside triphosphate hydrolases"/>
    <property type="match status" value="1"/>
</dbReference>
<dbReference type="RefSeq" id="WP_157022235.1">
    <property type="nucleotide sequence ID" value="NZ_WQLV01000005.1"/>
</dbReference>
<keyword evidence="5" id="KW-1185">Reference proteome</keyword>
<gene>
    <name evidence="4" type="ORF">GO984_09135</name>
</gene>
<proteinExistence type="predicted"/>
<dbReference type="PANTHER" id="PTHR32309:SF31">
    <property type="entry name" value="CAPSULAR EXOPOLYSACCHARIDE FAMILY"/>
    <property type="match status" value="1"/>
</dbReference>
<dbReference type="AlphaFoldDB" id="A0A6L6WDN8"/>
<evidence type="ECO:0000313" key="4">
    <source>
        <dbReference type="EMBL" id="MVO15973.1"/>
    </source>
</evidence>
<accession>A0A6L6WDN8</accession>
<evidence type="ECO:0000256" key="3">
    <source>
        <dbReference type="SAM" id="MobiDB-lite"/>
    </source>
</evidence>
<dbReference type="EMBL" id="WQLV01000005">
    <property type="protein sequence ID" value="MVO15973.1"/>
    <property type="molecule type" value="Genomic_DNA"/>
</dbReference>
<dbReference type="PANTHER" id="PTHR32309">
    <property type="entry name" value="TYROSINE-PROTEIN KINASE"/>
    <property type="match status" value="1"/>
</dbReference>
<feature type="region of interest" description="Disordered" evidence="3">
    <location>
        <begin position="1"/>
        <end position="29"/>
    </location>
</feature>
<organism evidence="4 5">
    <name type="scientific">Parasedimentitalea huanghaiensis</name>
    <dbReference type="NCBI Taxonomy" id="2682100"/>
    <lineage>
        <taxon>Bacteria</taxon>
        <taxon>Pseudomonadati</taxon>
        <taxon>Pseudomonadota</taxon>
        <taxon>Alphaproteobacteria</taxon>
        <taxon>Rhodobacterales</taxon>
        <taxon>Paracoccaceae</taxon>
        <taxon>Parasedimentitalea</taxon>
    </lineage>
</organism>
<dbReference type="InterPro" id="IPR005702">
    <property type="entry name" value="Wzc-like_C"/>
</dbReference>
<protein>
    <submittedName>
        <fullName evidence="4">Exopolysaccharide biosynthesis protein</fullName>
    </submittedName>
</protein>
<comment type="caution">
    <text evidence="4">The sequence shown here is derived from an EMBL/GenBank/DDBJ whole genome shotgun (WGS) entry which is preliminary data.</text>
</comment>
<dbReference type="Gene3D" id="3.40.50.300">
    <property type="entry name" value="P-loop containing nucleotide triphosphate hydrolases"/>
    <property type="match status" value="1"/>
</dbReference>
<dbReference type="CDD" id="cd05387">
    <property type="entry name" value="BY-kinase"/>
    <property type="match status" value="1"/>
</dbReference>
<name>A0A6L6WDN8_9RHOB</name>
<keyword evidence="1" id="KW-0547">Nucleotide-binding</keyword>
<evidence type="ECO:0000313" key="5">
    <source>
        <dbReference type="Proteomes" id="UP000478892"/>
    </source>
</evidence>
<evidence type="ECO:0000256" key="1">
    <source>
        <dbReference type="ARBA" id="ARBA00022741"/>
    </source>
</evidence>
<sequence length="314" mass="34239">MKDFVTAKLDTPAGAASPQWKEEPAMTQQGFKKFRRRRGNRQDPVVEAAPEVLGFADAPAQADDVVQPEPIAQVPAPLPEPWEILRRVPIGVREHQLACSPLVNFFRDDPAAKAFDLLRTRLLHTLKANGWKRVAIAAPTSGAGTTFTAVNLALSLARVPHSRTILMDLNHRHPGLATALKLDQPGDMAGFLTGEVSMEEHLIRPAETLALGLTEAPDRNAAEILHDSQCADTLEDMIDRTKADVVIYDLPPVLEYDDLTAFLPQVDGVLLVSDGTQTTAEHLAACEKMLAGHTQLLGVVLNRARHAENAYLGR</sequence>
<dbReference type="InterPro" id="IPR050445">
    <property type="entry name" value="Bact_polysacc_biosynth/exp"/>
</dbReference>
<dbReference type="InterPro" id="IPR027417">
    <property type="entry name" value="P-loop_NTPase"/>
</dbReference>
<reference evidence="4 5" key="1">
    <citation type="submission" date="2019-12" db="EMBL/GenBank/DDBJ databases">
        <authorList>
            <person name="Zhang Y.-J."/>
        </authorList>
    </citation>
    <scope>NUCLEOTIDE SEQUENCE [LARGE SCALE GENOMIC DNA]</scope>
    <source>
        <strain evidence="4 5">CY05</strain>
    </source>
</reference>